<dbReference type="SUPFAM" id="SSF53756">
    <property type="entry name" value="UDP-Glycosyltransferase/glycogen phosphorylase"/>
    <property type="match status" value="2"/>
</dbReference>
<proteinExistence type="predicted"/>
<dbReference type="Proteomes" id="UP000070121">
    <property type="component" value="Unassembled WGS sequence"/>
</dbReference>
<evidence type="ECO:0000313" key="2">
    <source>
        <dbReference type="Proteomes" id="UP000070121"/>
    </source>
</evidence>
<reference evidence="1 2" key="1">
    <citation type="submission" date="2014-02" db="EMBL/GenBank/DDBJ databases">
        <title>The genome sequence of Colletotrichum salicis CBS 607.94.</title>
        <authorList>
            <person name="Baroncelli R."/>
            <person name="Thon M.R."/>
        </authorList>
    </citation>
    <scope>NUCLEOTIDE SEQUENCE [LARGE SCALE GENOMIC DNA]</scope>
    <source>
        <strain evidence="1 2">CBS 607.94</strain>
    </source>
</reference>
<keyword evidence="2" id="KW-1185">Reference proteome</keyword>
<dbReference type="STRING" id="1209931.A0A135V8L7"/>
<protein>
    <recommendedName>
        <fullName evidence="3">UDP-glucoronosyl and UDP-glucosyl transferase</fullName>
    </recommendedName>
</protein>
<sequence length="521" mass="58269">MSSTKKKILFLCNKDYGQANVILSATYALMQINPDVEVHIGSQAGFDTQFHRFVDQCSKIEGAPAGNTVKLHPLVGLSHFEAVDRPDNPALATWLTKPGLVNTSRNMLTLAGLALPWSPEEFFETYKAIEKVFEEVKPDVTVVESFFSPATTFANHAKINWICLAPNTIKEFALPMQPKLAMLWKYPIIQSSLPFPIPLHLIPLNVFFNLVAGYGLFADPRYKRVTAYLAKQAGPNIEIITWNELGLLKAPPKGLRILVANSPDIDFPFDTIPESITPCGPITRAAPKIEVEDPELAKWLSRGPTVFISLGTHHFYDIPKATEFAHAIRNLLDQADEHKGGSEDEARLQVLWKMPRKLGDNRNAAEYSGSWLDIKALLSPFLEQDRVKITNWVTAEPKSILESGHLTDLVFRNINFNSRAVTDFSSSTGIPQVVLPGWGDCYDFAIRSEILGVGKWANRKAKPYWEREELSEKLIEVVLGPEAHAMQERARALAKQHLEGAGREKAAREILDLLDKVEEKN</sequence>
<evidence type="ECO:0000313" key="1">
    <source>
        <dbReference type="EMBL" id="KXH68952.1"/>
    </source>
</evidence>
<accession>A0A135V8L7</accession>
<dbReference type="AlphaFoldDB" id="A0A135V8L7"/>
<name>A0A135V8L7_9PEZI</name>
<gene>
    <name evidence="1" type="ORF">CSAL01_09195</name>
</gene>
<dbReference type="EMBL" id="JFFI01000196">
    <property type="protein sequence ID" value="KXH68952.1"/>
    <property type="molecule type" value="Genomic_DNA"/>
</dbReference>
<organism evidence="1 2">
    <name type="scientific">Colletotrichum salicis</name>
    <dbReference type="NCBI Taxonomy" id="1209931"/>
    <lineage>
        <taxon>Eukaryota</taxon>
        <taxon>Fungi</taxon>
        <taxon>Dikarya</taxon>
        <taxon>Ascomycota</taxon>
        <taxon>Pezizomycotina</taxon>
        <taxon>Sordariomycetes</taxon>
        <taxon>Hypocreomycetidae</taxon>
        <taxon>Glomerellales</taxon>
        <taxon>Glomerellaceae</taxon>
        <taxon>Colletotrichum</taxon>
        <taxon>Colletotrichum acutatum species complex</taxon>
    </lineage>
</organism>
<dbReference type="Gene3D" id="3.40.50.2000">
    <property type="entry name" value="Glycogen Phosphorylase B"/>
    <property type="match status" value="2"/>
</dbReference>
<evidence type="ECO:0008006" key="3">
    <source>
        <dbReference type="Google" id="ProtNLM"/>
    </source>
</evidence>
<dbReference type="OrthoDB" id="5835829at2759"/>
<comment type="caution">
    <text evidence="1">The sequence shown here is derived from an EMBL/GenBank/DDBJ whole genome shotgun (WGS) entry which is preliminary data.</text>
</comment>